<evidence type="ECO:0000313" key="3">
    <source>
        <dbReference type="Proteomes" id="UP001153148"/>
    </source>
</evidence>
<dbReference type="SUPFAM" id="SSF141673">
    <property type="entry name" value="MOSC N-terminal domain-like"/>
    <property type="match status" value="1"/>
</dbReference>
<gene>
    <name evidence="2" type="ORF">TPAB3V08_LOCUS6717</name>
</gene>
<name>A0ABN7NZT4_TIMPD</name>
<dbReference type="Pfam" id="PF03476">
    <property type="entry name" value="MOSC_N"/>
    <property type="match status" value="1"/>
</dbReference>
<organism evidence="2 3">
    <name type="scientific">Timema podura</name>
    <name type="common">Walking stick</name>
    <dbReference type="NCBI Taxonomy" id="61482"/>
    <lineage>
        <taxon>Eukaryota</taxon>
        <taxon>Metazoa</taxon>
        <taxon>Ecdysozoa</taxon>
        <taxon>Arthropoda</taxon>
        <taxon>Hexapoda</taxon>
        <taxon>Insecta</taxon>
        <taxon>Pterygota</taxon>
        <taxon>Neoptera</taxon>
        <taxon>Polyneoptera</taxon>
        <taxon>Phasmatodea</taxon>
        <taxon>Timematodea</taxon>
        <taxon>Timematoidea</taxon>
        <taxon>Timematidae</taxon>
        <taxon>Timema</taxon>
    </lineage>
</organism>
<dbReference type="EMBL" id="CAJPIN010010446">
    <property type="protein sequence ID" value="CAG2059758.1"/>
    <property type="molecule type" value="Genomic_DNA"/>
</dbReference>
<feature type="domain" description="Molybdenum cofactor sulfurase middle" evidence="1">
    <location>
        <begin position="28"/>
        <end position="115"/>
    </location>
</feature>
<dbReference type="InterPro" id="IPR005303">
    <property type="entry name" value="MOCOS_middle"/>
</dbReference>
<proteinExistence type="predicted"/>
<sequence length="256" mass="29170">MCFAYVEVFFFLRKVSNAHGLLWVSRSKRRFFVIYGDKYFDHKNAKTYPKMVLINISSEKEGEVTFEAPGMPALKLQVPDHDNKTNDKYCLLWLNDKVKTFDCGEEVASWMSRYILEKESGVRLGYHLEHVTQRNAYKPPWSAFRVFYDKLRTKDIVSSAMGRCASSTCRTVPCVVVQKNDVLGDHPVPFVSGLNWRDFPSWQNLVFLPYSRALDSCLEADGCGQLSESVGKICDVSATVFLECHDYGKGYGYGSG</sequence>
<accession>A0ABN7NZT4</accession>
<evidence type="ECO:0000313" key="2">
    <source>
        <dbReference type="EMBL" id="CAG2059758.1"/>
    </source>
</evidence>
<evidence type="ECO:0000259" key="1">
    <source>
        <dbReference type="Pfam" id="PF03476"/>
    </source>
</evidence>
<reference evidence="2" key="1">
    <citation type="submission" date="2021-03" db="EMBL/GenBank/DDBJ databases">
        <authorList>
            <person name="Tran Van P."/>
        </authorList>
    </citation>
    <scope>NUCLEOTIDE SEQUENCE</scope>
</reference>
<protein>
    <recommendedName>
        <fullName evidence="1">Molybdenum cofactor sulfurase middle domain-containing protein</fullName>
    </recommendedName>
</protein>
<keyword evidence="3" id="KW-1185">Reference proteome</keyword>
<dbReference type="Proteomes" id="UP001153148">
    <property type="component" value="Unassembled WGS sequence"/>
</dbReference>
<comment type="caution">
    <text evidence="2">The sequence shown here is derived from an EMBL/GenBank/DDBJ whole genome shotgun (WGS) entry which is preliminary data.</text>
</comment>